<dbReference type="Gene3D" id="1.20.1170.10">
    <property type="match status" value="1"/>
</dbReference>
<dbReference type="NCBIfam" id="NF033927">
    <property type="entry name" value="alph_xenorhab_B"/>
    <property type="match status" value="1"/>
</dbReference>
<keyword evidence="1" id="KW-0175">Coiled coil</keyword>
<proteinExistence type="predicted"/>
<dbReference type="AlphaFoldDB" id="A0A7V8RJQ8"/>
<dbReference type="RefSeq" id="WP_181287567.1">
    <property type="nucleotide sequence ID" value="NZ_VDLV01000010.1"/>
</dbReference>
<name>A0A7V8RJQ8_9PSED</name>
<reference evidence="2 3" key="1">
    <citation type="submission" date="2019-06" db="EMBL/GenBank/DDBJ databases">
        <title>Analysis of the biodiversity of Brassica napus bacterial endophytes for the selection of potential efficient biofertilizers for rapeseed crops.</title>
        <authorList>
            <person name="Jimenez-Gomez A."/>
            <person name="Saati-Santamaria Z."/>
            <person name="Menendez E."/>
            <person name="Rivas R."/>
            <person name="Mateos P.F."/>
            <person name="Velazquez E."/>
            <person name="Garcia-Fraile P."/>
        </authorList>
    </citation>
    <scope>NUCLEOTIDE SEQUENCE [LARGE SCALE GENOMIC DNA]</scope>
    <source>
        <strain evidence="2 3">CDVBN10</strain>
    </source>
</reference>
<dbReference type="EMBL" id="VDLV01000010">
    <property type="protein sequence ID" value="MBA1377778.1"/>
    <property type="molecule type" value="Genomic_DNA"/>
</dbReference>
<evidence type="ECO:0008006" key="4">
    <source>
        <dbReference type="Google" id="ProtNLM"/>
    </source>
</evidence>
<dbReference type="InterPro" id="IPR047760">
    <property type="entry name" value="XaxB-like"/>
</dbReference>
<dbReference type="SUPFAM" id="SSF58100">
    <property type="entry name" value="Bacterial hemolysins"/>
    <property type="match status" value="1"/>
</dbReference>
<feature type="coiled-coil region" evidence="1">
    <location>
        <begin position="219"/>
        <end position="253"/>
    </location>
</feature>
<dbReference type="CDD" id="cd22657">
    <property type="entry name" value="ClyA_XaxA-like"/>
    <property type="match status" value="1"/>
</dbReference>
<evidence type="ECO:0000256" key="1">
    <source>
        <dbReference type="SAM" id="Coils"/>
    </source>
</evidence>
<gene>
    <name evidence="2" type="ORF">FHK92_08145</name>
</gene>
<organism evidence="2 3">
    <name type="scientific">Pseudomonas brassicacearum subsp. neoaurantiaca</name>
    <dbReference type="NCBI Taxonomy" id="494916"/>
    <lineage>
        <taxon>Bacteria</taxon>
        <taxon>Pseudomonadati</taxon>
        <taxon>Pseudomonadota</taxon>
        <taxon>Gammaproteobacteria</taxon>
        <taxon>Pseudomonadales</taxon>
        <taxon>Pseudomonadaceae</taxon>
        <taxon>Pseudomonas</taxon>
    </lineage>
</organism>
<dbReference type="NCBIfam" id="NF033928">
    <property type="entry name" value="alph_xenorhab_A"/>
    <property type="match status" value="1"/>
</dbReference>
<protein>
    <recommendedName>
        <fullName evidence="4">Toxin</fullName>
    </recommendedName>
</protein>
<evidence type="ECO:0000313" key="3">
    <source>
        <dbReference type="Proteomes" id="UP000572407"/>
    </source>
</evidence>
<comment type="caution">
    <text evidence="2">The sequence shown here is derived from an EMBL/GenBank/DDBJ whole genome shotgun (WGS) entry which is preliminary data.</text>
</comment>
<accession>A0A7V8RJQ8</accession>
<evidence type="ECO:0000313" key="2">
    <source>
        <dbReference type="EMBL" id="MBA1377778.1"/>
    </source>
</evidence>
<sequence length="759" mass="84789">MLTIDDTPITAGEFNALTMNFINAASGTLPGVQRDKGLLVTTSDIRNIKNYVVRGLALPTHTAQIEQIYKYDQLKINGLRSEDMQVLYQTIKSHAETWPAIETGMKVVGSGLHVFADELTNVSEAIIGYLESLPSYISGIGKIGDLTPEEIENLPEIRLSSEELRRTPVLLELVRELKGLIQHHSTKTSATKTQITQFKNGIGHSIKPALDLKLTLINSQNASEEIKQHNERLDILSQRIRERQAEIENYSKNKWWGLFAGAVGFTITATIYGQKASEARQELDLLVSERRMIEKSIETNHQLLAHLNAFESDIHDLRIRVENAVGSSSNLESLWELIQAYVDASSRRLDGVTNAMYLVAFSARLSSMMSNWKNIQEQARDLLNAFSNAAEEPLFSPTARSALTQVYFSETALPSPTPEKYTMTGIDSVELATDYVLPDVKKIHACRDELNYKISILNNLPIPVLVEEFSALRKETSNAYDQAKRAITLIPVSLQTDEIVSLIDTIERLRENPTAEQQQAIESLSQEIKQLINSALSETGEYAIAFDDSLANLRVVTLSDNQYRIQALEETIRQGELPAAAEKAAIERLLTDEAVLNESIKLIESTNSFSLIKELLLTASNLAVMNPSPTQLKLIQSGMDVAGRLLGLVSDAIKYGNLIEARRQVQVELDRRRQTSAHMQNELQMLRDRHQLLLEAQSVRATRDTYLDEMSRLAGAISQFLNTNNHGASATLETVAQTFLSQAGILTGHLNTLRREWRN</sequence>
<dbReference type="Proteomes" id="UP000572407">
    <property type="component" value="Unassembled WGS sequence"/>
</dbReference>